<reference evidence="1" key="1">
    <citation type="journal article" date="2020" name="bioRxiv">
        <title>Comparative genomics of Chlamydomonas.</title>
        <authorList>
            <person name="Craig R.J."/>
            <person name="Hasan A.R."/>
            <person name="Ness R.W."/>
            <person name="Keightley P.D."/>
        </authorList>
    </citation>
    <scope>NUCLEOTIDE SEQUENCE</scope>
    <source>
        <strain evidence="1">CCAP 11/173</strain>
    </source>
</reference>
<name>A0A835T510_9CHLO</name>
<evidence type="ECO:0000313" key="2">
    <source>
        <dbReference type="Proteomes" id="UP000613740"/>
    </source>
</evidence>
<dbReference type="AlphaFoldDB" id="A0A835T510"/>
<sequence>MKAPILLRPKALRSCPYGTAYMPPEQEGEHFEALMTEMNSKAAMSESGSTSTSTAADLTKTAPGAQLTLIVDHDGLAHRFVNPITRDGASEIMSLLTKVGVKERT</sequence>
<comment type="caution">
    <text evidence="1">The sequence shown here is derived from an EMBL/GenBank/DDBJ whole genome shotgun (WGS) entry which is preliminary data.</text>
</comment>
<proteinExistence type="predicted"/>
<evidence type="ECO:0000313" key="1">
    <source>
        <dbReference type="EMBL" id="KAG2437147.1"/>
    </source>
</evidence>
<organism evidence="1 2">
    <name type="scientific">Chlamydomonas schloesseri</name>
    <dbReference type="NCBI Taxonomy" id="2026947"/>
    <lineage>
        <taxon>Eukaryota</taxon>
        <taxon>Viridiplantae</taxon>
        <taxon>Chlorophyta</taxon>
        <taxon>core chlorophytes</taxon>
        <taxon>Chlorophyceae</taxon>
        <taxon>CS clade</taxon>
        <taxon>Chlamydomonadales</taxon>
        <taxon>Chlamydomonadaceae</taxon>
        <taxon>Chlamydomonas</taxon>
    </lineage>
</organism>
<dbReference type="EMBL" id="JAEHOD010000047">
    <property type="protein sequence ID" value="KAG2437147.1"/>
    <property type="molecule type" value="Genomic_DNA"/>
</dbReference>
<accession>A0A835T510</accession>
<keyword evidence="2" id="KW-1185">Reference proteome</keyword>
<gene>
    <name evidence="1" type="ORF">HYH02_011402</name>
</gene>
<protein>
    <submittedName>
        <fullName evidence="1">Uncharacterized protein</fullName>
    </submittedName>
</protein>
<dbReference type="Proteomes" id="UP000613740">
    <property type="component" value="Unassembled WGS sequence"/>
</dbReference>